<reference evidence="1" key="2">
    <citation type="submission" date="2023-02" db="EMBL/GenBank/DDBJ databases">
        <authorList>
            <person name="Sun Q."/>
            <person name="Mori K."/>
        </authorList>
    </citation>
    <scope>NUCLEOTIDE SEQUENCE</scope>
    <source>
        <strain evidence="1">NBRC 112290</strain>
    </source>
</reference>
<comment type="caution">
    <text evidence="1">The sequence shown here is derived from an EMBL/GenBank/DDBJ whole genome shotgun (WGS) entry which is preliminary data.</text>
</comment>
<organism evidence="1 2">
    <name type="scientific">Litorihabitans aurantiacus</name>
    <dbReference type="NCBI Taxonomy" id="1930061"/>
    <lineage>
        <taxon>Bacteria</taxon>
        <taxon>Bacillati</taxon>
        <taxon>Actinomycetota</taxon>
        <taxon>Actinomycetes</taxon>
        <taxon>Micrococcales</taxon>
        <taxon>Beutenbergiaceae</taxon>
        <taxon>Litorihabitans</taxon>
    </lineage>
</organism>
<reference evidence="1" key="1">
    <citation type="journal article" date="2014" name="Int. J. Syst. Evol. Microbiol.">
        <title>Complete genome sequence of Corynebacterium casei LMG S-19264T (=DSM 44701T), isolated from a smear-ripened cheese.</title>
        <authorList>
            <consortium name="US DOE Joint Genome Institute (JGI-PGF)"/>
            <person name="Walter F."/>
            <person name="Albersmeier A."/>
            <person name="Kalinowski J."/>
            <person name="Ruckert C."/>
        </authorList>
    </citation>
    <scope>NUCLEOTIDE SEQUENCE</scope>
    <source>
        <strain evidence="1">NBRC 112290</strain>
    </source>
</reference>
<sequence>MVGAPAHPGALDNVEVLGVDQWLALLIIGDLDPRTQPLTSAGPIPIGLAKSPIRPALLRRECGDENA</sequence>
<dbReference type="EMBL" id="BSUM01000001">
    <property type="protein sequence ID" value="GMA33193.1"/>
    <property type="molecule type" value="Genomic_DNA"/>
</dbReference>
<proteinExistence type="predicted"/>
<keyword evidence="2" id="KW-1185">Reference proteome</keyword>
<evidence type="ECO:0000313" key="1">
    <source>
        <dbReference type="EMBL" id="GMA33193.1"/>
    </source>
</evidence>
<protein>
    <submittedName>
        <fullName evidence="1">Uncharacterized protein</fullName>
    </submittedName>
</protein>
<dbReference type="AlphaFoldDB" id="A0AA37XGG1"/>
<name>A0AA37XGG1_9MICO</name>
<evidence type="ECO:0000313" key="2">
    <source>
        <dbReference type="Proteomes" id="UP001157161"/>
    </source>
</evidence>
<dbReference type="Proteomes" id="UP001157161">
    <property type="component" value="Unassembled WGS sequence"/>
</dbReference>
<gene>
    <name evidence="1" type="ORF">GCM10025875_31850</name>
</gene>
<accession>A0AA37XGG1</accession>